<dbReference type="EMBL" id="OV696704">
    <property type="protein sequence ID" value="CAH1252232.1"/>
    <property type="molecule type" value="Genomic_DNA"/>
</dbReference>
<feature type="transmembrane region" description="Helical" evidence="5">
    <location>
        <begin position="272"/>
        <end position="289"/>
    </location>
</feature>
<sequence length="361" mass="39205">MSCYVIVTCRSLLWTLLSIAAALANLAALMTAQWLVGQPRKAGIPGVSNANASRQTSPEEYYRPTIGIYNRCTSLHYFGEIFHDSCGPYITSFSELPSNFWKATLVFMGMGILLLVIVVFTSLLGFCVHAIGKKSIFNISGLLQAIAGTGGKGERRALRKDRSWKSCLRSSREETWLPKSRASRETCITGGKWGGGLSFRSLWTHCLCGRYGQAGTGVQSQAGEENSLQDVAKDYEQCRDSGTGGASRLELRIQVGNVTGGPCTLLWKLHTAALLSGLFLIIALVLYPAGWGSDRVQDLCGYRASPYYINECTLGWAFYCAVGGTLLSFVCAILSVQADIATSSDKVEDEILEGKNLICLL</sequence>
<dbReference type="PANTHER" id="PTHR12489">
    <property type="entry name" value="LIPOMA HMGIC FUSION PARTNER-LIKE PROTEIN"/>
    <property type="match status" value="1"/>
</dbReference>
<reference evidence="6" key="1">
    <citation type="submission" date="2022-01" db="EMBL/GenBank/DDBJ databases">
        <authorList>
            <person name="Braso-Vives M."/>
        </authorList>
    </citation>
    <scope>NUCLEOTIDE SEQUENCE</scope>
</reference>
<organism evidence="6 7">
    <name type="scientific">Branchiostoma lanceolatum</name>
    <name type="common">Common lancelet</name>
    <name type="synonym">Amphioxus lanceolatum</name>
    <dbReference type="NCBI Taxonomy" id="7740"/>
    <lineage>
        <taxon>Eukaryota</taxon>
        <taxon>Metazoa</taxon>
        <taxon>Chordata</taxon>
        <taxon>Cephalochordata</taxon>
        <taxon>Leptocardii</taxon>
        <taxon>Amphioxiformes</taxon>
        <taxon>Branchiostomatidae</taxon>
        <taxon>Branchiostoma</taxon>
    </lineage>
</organism>
<keyword evidence="7" id="KW-1185">Reference proteome</keyword>
<dbReference type="PANTHER" id="PTHR12489:SF19">
    <property type="entry name" value="LHFPL TETRASPAN SUBFAMILY MEMBER 2 PROTEIN"/>
    <property type="match status" value="1"/>
</dbReference>
<feature type="transmembrane region" description="Helical" evidence="5">
    <location>
        <begin position="316"/>
        <end position="336"/>
    </location>
</feature>
<feature type="transmembrane region" description="Helical" evidence="5">
    <location>
        <begin position="12"/>
        <end position="36"/>
    </location>
</feature>
<dbReference type="Proteomes" id="UP000838412">
    <property type="component" value="Chromosome 19"/>
</dbReference>
<evidence type="ECO:0000256" key="1">
    <source>
        <dbReference type="ARBA" id="ARBA00004141"/>
    </source>
</evidence>
<feature type="transmembrane region" description="Helical" evidence="5">
    <location>
        <begin position="105"/>
        <end position="128"/>
    </location>
</feature>
<evidence type="ECO:0000256" key="2">
    <source>
        <dbReference type="ARBA" id="ARBA00022692"/>
    </source>
</evidence>
<evidence type="ECO:0000256" key="5">
    <source>
        <dbReference type="SAM" id="Phobius"/>
    </source>
</evidence>
<keyword evidence="2 5" id="KW-0812">Transmembrane</keyword>
<evidence type="ECO:0000256" key="4">
    <source>
        <dbReference type="ARBA" id="ARBA00023136"/>
    </source>
</evidence>
<comment type="subcellular location">
    <subcellularLocation>
        <location evidence="1">Membrane</location>
        <topology evidence="1">Multi-pass membrane protein</topology>
    </subcellularLocation>
</comment>
<gene>
    <name evidence="6" type="primary">LHFPL2</name>
    <name evidence="6" type="ORF">BLAG_LOCUS12366</name>
</gene>
<name>A0A8J9ZF74_BRALA</name>
<dbReference type="Gene3D" id="1.20.140.150">
    <property type="match status" value="1"/>
</dbReference>
<evidence type="ECO:0000313" key="6">
    <source>
        <dbReference type="EMBL" id="CAH1252232.1"/>
    </source>
</evidence>
<dbReference type="GO" id="GO:0016020">
    <property type="term" value="C:membrane"/>
    <property type="evidence" value="ECO:0007669"/>
    <property type="project" value="UniProtKB-SubCell"/>
</dbReference>
<evidence type="ECO:0000313" key="7">
    <source>
        <dbReference type="Proteomes" id="UP000838412"/>
    </source>
</evidence>
<keyword evidence="4 5" id="KW-0472">Membrane</keyword>
<dbReference type="Pfam" id="PF10242">
    <property type="entry name" value="L_HMGIC_fpl"/>
    <property type="match status" value="2"/>
</dbReference>
<proteinExistence type="predicted"/>
<protein>
    <submittedName>
        <fullName evidence="6">LHFPL2 protein</fullName>
    </submittedName>
</protein>
<dbReference type="InterPro" id="IPR019372">
    <property type="entry name" value="LHFPL"/>
</dbReference>
<evidence type="ECO:0000256" key="3">
    <source>
        <dbReference type="ARBA" id="ARBA00022989"/>
    </source>
</evidence>
<accession>A0A8J9ZF74</accession>
<keyword evidence="3 5" id="KW-1133">Transmembrane helix</keyword>
<dbReference type="AlphaFoldDB" id="A0A8J9ZF74"/>
<dbReference type="OrthoDB" id="10048434at2759"/>